<comment type="caution">
    <text evidence="1">The sequence shown here is derived from an EMBL/GenBank/DDBJ whole genome shotgun (WGS) entry which is preliminary data.</text>
</comment>
<organism evidence="1 2">
    <name type="scientific">Smallanthus sonchifolius</name>
    <dbReference type="NCBI Taxonomy" id="185202"/>
    <lineage>
        <taxon>Eukaryota</taxon>
        <taxon>Viridiplantae</taxon>
        <taxon>Streptophyta</taxon>
        <taxon>Embryophyta</taxon>
        <taxon>Tracheophyta</taxon>
        <taxon>Spermatophyta</taxon>
        <taxon>Magnoliopsida</taxon>
        <taxon>eudicotyledons</taxon>
        <taxon>Gunneridae</taxon>
        <taxon>Pentapetalae</taxon>
        <taxon>asterids</taxon>
        <taxon>campanulids</taxon>
        <taxon>Asterales</taxon>
        <taxon>Asteraceae</taxon>
        <taxon>Asteroideae</taxon>
        <taxon>Heliantheae alliance</taxon>
        <taxon>Millerieae</taxon>
        <taxon>Smallanthus</taxon>
    </lineage>
</organism>
<reference evidence="1 2" key="2">
    <citation type="journal article" date="2022" name="Mol. Ecol. Resour.">
        <title>The genomes of chicory, endive, great burdock and yacon provide insights into Asteraceae paleo-polyploidization history and plant inulin production.</title>
        <authorList>
            <person name="Fan W."/>
            <person name="Wang S."/>
            <person name="Wang H."/>
            <person name="Wang A."/>
            <person name="Jiang F."/>
            <person name="Liu H."/>
            <person name="Zhao H."/>
            <person name="Xu D."/>
            <person name="Zhang Y."/>
        </authorList>
    </citation>
    <scope>NUCLEOTIDE SEQUENCE [LARGE SCALE GENOMIC DNA]</scope>
    <source>
        <strain evidence="2">cv. Yunnan</strain>
        <tissue evidence="1">Leaves</tissue>
    </source>
</reference>
<keyword evidence="2" id="KW-1185">Reference proteome</keyword>
<evidence type="ECO:0000313" key="1">
    <source>
        <dbReference type="EMBL" id="KAI3812357.1"/>
    </source>
</evidence>
<name>A0ACB9IWZ1_9ASTR</name>
<protein>
    <submittedName>
        <fullName evidence="1">Uncharacterized protein</fullName>
    </submittedName>
</protein>
<dbReference type="Proteomes" id="UP001056120">
    <property type="component" value="Linkage Group LG06"/>
</dbReference>
<proteinExistence type="predicted"/>
<accession>A0ACB9IWZ1</accession>
<sequence length="455" mass="50848">MNSYTYTYDKCSTVAYIVDRIGNNISRDAIKQLYSSCKTEVDMENSDRFSEPMVWIGIYIAIASLLCILAMAADLLHGFRNKKTTVSKYWVMAETGNPQFVMASNPLSTASGLISLVSLLMNSSLVLETLLVGDWAPVTIISCKVIWLIATVVPIFVVNCLYRWKSFKVASRINDIDEDLSNCVLQIDNETELAEKSQKGVSKSINSFLLKATKEQNNNLLELLEKSSGFKGVVIFDTDHVQPLLSFELVNNWSLPIVSLTCIIFALPDVPKDSVKTLFESVGEGLSYTHLVEENLNCASKYVNIRKASMALWSEVENKCKCYLGKNVFKGKSATEIIEWFSDKAKETVIDIKESTDGELVENPPITLIAANSMYRITQTILLRYYSNIEPITKEQLFAHLNGMIADIFSACFINIPGVITMKCHESVIEKREASVKVAAKLLGKTTKIIERPET</sequence>
<dbReference type="EMBL" id="CM042023">
    <property type="protein sequence ID" value="KAI3812357.1"/>
    <property type="molecule type" value="Genomic_DNA"/>
</dbReference>
<reference evidence="2" key="1">
    <citation type="journal article" date="2022" name="Mol. Ecol. Resour.">
        <title>The genomes of chicory, endive, great burdock and yacon provide insights into Asteraceae palaeo-polyploidization history and plant inulin production.</title>
        <authorList>
            <person name="Fan W."/>
            <person name="Wang S."/>
            <person name="Wang H."/>
            <person name="Wang A."/>
            <person name="Jiang F."/>
            <person name="Liu H."/>
            <person name="Zhao H."/>
            <person name="Xu D."/>
            <person name="Zhang Y."/>
        </authorList>
    </citation>
    <scope>NUCLEOTIDE SEQUENCE [LARGE SCALE GENOMIC DNA]</scope>
    <source>
        <strain evidence="2">cv. Yunnan</strain>
    </source>
</reference>
<evidence type="ECO:0000313" key="2">
    <source>
        <dbReference type="Proteomes" id="UP001056120"/>
    </source>
</evidence>
<gene>
    <name evidence="1" type="ORF">L1987_17064</name>
</gene>